<protein>
    <submittedName>
        <fullName evidence="1">Uncharacterized protein</fullName>
    </submittedName>
</protein>
<dbReference type="AlphaFoldDB" id="A0A482W497"/>
<evidence type="ECO:0000313" key="1">
    <source>
        <dbReference type="EMBL" id="RZC39981.1"/>
    </source>
</evidence>
<name>A0A482W497_ASBVE</name>
<reference evidence="1 2" key="1">
    <citation type="submission" date="2017-03" db="EMBL/GenBank/DDBJ databases">
        <title>Genome of the blue death feigning beetle - Asbolus verrucosus.</title>
        <authorList>
            <person name="Rider S.D."/>
        </authorList>
    </citation>
    <scope>NUCLEOTIDE SEQUENCE [LARGE SCALE GENOMIC DNA]</scope>
    <source>
        <strain evidence="1">Butters</strain>
        <tissue evidence="1">Head and leg muscle</tissue>
    </source>
</reference>
<gene>
    <name evidence="1" type="ORF">BDFB_011228</name>
</gene>
<dbReference type="EMBL" id="QDEB01030024">
    <property type="protein sequence ID" value="RZC39981.1"/>
    <property type="molecule type" value="Genomic_DNA"/>
</dbReference>
<keyword evidence="2" id="KW-1185">Reference proteome</keyword>
<comment type="caution">
    <text evidence="1">The sequence shown here is derived from an EMBL/GenBank/DDBJ whole genome shotgun (WGS) entry which is preliminary data.</text>
</comment>
<organism evidence="1 2">
    <name type="scientific">Asbolus verrucosus</name>
    <name type="common">Desert ironclad beetle</name>
    <dbReference type="NCBI Taxonomy" id="1661398"/>
    <lineage>
        <taxon>Eukaryota</taxon>
        <taxon>Metazoa</taxon>
        <taxon>Ecdysozoa</taxon>
        <taxon>Arthropoda</taxon>
        <taxon>Hexapoda</taxon>
        <taxon>Insecta</taxon>
        <taxon>Pterygota</taxon>
        <taxon>Neoptera</taxon>
        <taxon>Endopterygota</taxon>
        <taxon>Coleoptera</taxon>
        <taxon>Polyphaga</taxon>
        <taxon>Cucujiformia</taxon>
        <taxon>Tenebrionidae</taxon>
        <taxon>Pimeliinae</taxon>
        <taxon>Asbolus</taxon>
    </lineage>
</organism>
<dbReference type="Proteomes" id="UP000292052">
    <property type="component" value="Unassembled WGS sequence"/>
</dbReference>
<proteinExistence type="predicted"/>
<accession>A0A482W497</accession>
<sequence length="26" mass="2921">MHTCGSGFLELWRDVDTWLANTAPSL</sequence>
<evidence type="ECO:0000313" key="2">
    <source>
        <dbReference type="Proteomes" id="UP000292052"/>
    </source>
</evidence>